<keyword evidence="2" id="KW-1185">Reference proteome</keyword>
<evidence type="ECO:0000313" key="2">
    <source>
        <dbReference type="Proteomes" id="UP000789901"/>
    </source>
</evidence>
<proteinExistence type="predicted"/>
<gene>
    <name evidence="1" type="ORF">GMARGA_LOCUS42994</name>
</gene>
<accession>A0ABN7XIG7</accession>
<protein>
    <submittedName>
        <fullName evidence="1">3245_t:CDS:1</fullName>
    </submittedName>
</protein>
<sequence>CVYNFPSDIESLNSNKILSRVQTCINFCDVLPSCGLLGKQELENRNIEAYGWD</sequence>
<evidence type="ECO:0000313" key="1">
    <source>
        <dbReference type="EMBL" id="CAG8854173.1"/>
    </source>
</evidence>
<feature type="non-terminal residue" evidence="1">
    <location>
        <position position="1"/>
    </location>
</feature>
<dbReference type="EMBL" id="CAJVQB010134342">
    <property type="protein sequence ID" value="CAG8854173.1"/>
    <property type="molecule type" value="Genomic_DNA"/>
</dbReference>
<comment type="caution">
    <text evidence="1">The sequence shown here is derived from an EMBL/GenBank/DDBJ whole genome shotgun (WGS) entry which is preliminary data.</text>
</comment>
<name>A0ABN7XIG7_GIGMA</name>
<dbReference type="Proteomes" id="UP000789901">
    <property type="component" value="Unassembled WGS sequence"/>
</dbReference>
<reference evidence="1 2" key="1">
    <citation type="submission" date="2021-06" db="EMBL/GenBank/DDBJ databases">
        <authorList>
            <person name="Kallberg Y."/>
            <person name="Tangrot J."/>
            <person name="Rosling A."/>
        </authorList>
    </citation>
    <scope>NUCLEOTIDE SEQUENCE [LARGE SCALE GENOMIC DNA]</scope>
    <source>
        <strain evidence="1 2">120-4 pot B 10/14</strain>
    </source>
</reference>
<organism evidence="1 2">
    <name type="scientific">Gigaspora margarita</name>
    <dbReference type="NCBI Taxonomy" id="4874"/>
    <lineage>
        <taxon>Eukaryota</taxon>
        <taxon>Fungi</taxon>
        <taxon>Fungi incertae sedis</taxon>
        <taxon>Mucoromycota</taxon>
        <taxon>Glomeromycotina</taxon>
        <taxon>Glomeromycetes</taxon>
        <taxon>Diversisporales</taxon>
        <taxon>Gigasporaceae</taxon>
        <taxon>Gigaspora</taxon>
    </lineage>
</organism>